<protein>
    <recommendedName>
        <fullName evidence="3">HNH nuclease domain-containing protein</fullName>
    </recommendedName>
</protein>
<comment type="caution">
    <text evidence="1">The sequence shown here is derived from an EMBL/GenBank/DDBJ whole genome shotgun (WGS) entry which is preliminary data.</text>
</comment>
<dbReference type="Proteomes" id="UP001227192">
    <property type="component" value="Unassembled WGS sequence"/>
</dbReference>
<keyword evidence="2" id="KW-1185">Reference proteome</keyword>
<dbReference type="EMBL" id="LACB01000277">
    <property type="protein sequence ID" value="KAJ9485248.1"/>
    <property type="molecule type" value="Genomic_DNA"/>
</dbReference>
<evidence type="ECO:0000313" key="1">
    <source>
        <dbReference type="EMBL" id="KAJ9485248.1"/>
    </source>
</evidence>
<gene>
    <name evidence="1" type="ORF">VN97_g8115</name>
</gene>
<name>A0AAI9X6Q8_PENTH</name>
<proteinExistence type="predicted"/>
<sequence>MMLGDVNREDNILMMVSVFHEDFGKFHFVLEPTTVQNRYRLKKFPTRSQFVVYPTDEFITLTSNDPRFGVANPEFLALHATIGNILHASGRAKLIEKLLGDFEDADPILAKDGSTDVSNLLSVS</sequence>
<evidence type="ECO:0000313" key="2">
    <source>
        <dbReference type="Proteomes" id="UP001227192"/>
    </source>
</evidence>
<evidence type="ECO:0008006" key="3">
    <source>
        <dbReference type="Google" id="ProtNLM"/>
    </source>
</evidence>
<reference evidence="1" key="1">
    <citation type="submission" date="2015-06" db="EMBL/GenBank/DDBJ databases">
        <authorList>
            <person name="Nguyen H."/>
        </authorList>
    </citation>
    <scope>NUCLEOTIDE SEQUENCE</scope>
    <source>
        <strain evidence="1">DAOM 180753</strain>
    </source>
</reference>
<reference evidence="1" key="2">
    <citation type="journal article" date="2016" name="Fungal Biol.">
        <title>Ochratoxin A production by Penicillium thymicola.</title>
        <authorList>
            <person name="Nguyen H.D.T."/>
            <person name="McMullin D.R."/>
            <person name="Ponomareva E."/>
            <person name="Riley R."/>
            <person name="Pomraning K.R."/>
            <person name="Baker S.E."/>
            <person name="Seifert K.A."/>
        </authorList>
    </citation>
    <scope>NUCLEOTIDE SEQUENCE</scope>
    <source>
        <strain evidence="1">DAOM 180753</strain>
    </source>
</reference>
<dbReference type="AlphaFoldDB" id="A0AAI9X6Q8"/>
<organism evidence="1 2">
    <name type="scientific">Penicillium thymicola</name>
    <dbReference type="NCBI Taxonomy" id="293382"/>
    <lineage>
        <taxon>Eukaryota</taxon>
        <taxon>Fungi</taxon>
        <taxon>Dikarya</taxon>
        <taxon>Ascomycota</taxon>
        <taxon>Pezizomycotina</taxon>
        <taxon>Eurotiomycetes</taxon>
        <taxon>Eurotiomycetidae</taxon>
        <taxon>Eurotiales</taxon>
        <taxon>Aspergillaceae</taxon>
        <taxon>Penicillium</taxon>
    </lineage>
</organism>
<accession>A0AAI9X6Q8</accession>